<dbReference type="RefSeq" id="WP_289824317.1">
    <property type="nucleotide sequence ID" value="NZ_JAUEIE010000001.1"/>
</dbReference>
<dbReference type="EMBL" id="JAUEIF010000001">
    <property type="protein sequence ID" value="MDN0023942.1"/>
    <property type="molecule type" value="Genomic_DNA"/>
</dbReference>
<accession>A0AAW7JEC8</accession>
<evidence type="ECO:0000313" key="3">
    <source>
        <dbReference type="Proteomes" id="UP001167831"/>
    </source>
</evidence>
<dbReference type="AlphaFoldDB" id="A0AAW7JEC8"/>
<gene>
    <name evidence="1" type="ORF">QVN81_00175</name>
    <name evidence="2" type="ORF">QVN84_00170</name>
</gene>
<reference evidence="2" key="2">
    <citation type="submission" date="2023-08" db="EMBL/GenBank/DDBJ databases">
        <title>Identification and characterization of horizontal gene transfer across gut microbiota members of farm animals based on homology search.</title>
        <authorList>
            <person name="Schwarzerova J."/>
            <person name="Nykrynova M."/>
            <person name="Jureckova K."/>
            <person name="Cejkova D."/>
            <person name="Rychlik I."/>
        </authorList>
    </citation>
    <scope>NUCLEOTIDE SEQUENCE</scope>
    <source>
        <strain evidence="2">ET15</strain>
        <strain evidence="1">ET37</strain>
    </source>
</reference>
<sequence>MPTTVKQWNNGVITARQHVQNGGVTYWQSQGGTCKTVHFIGVRQLTGKAERHLGTLKRDATYVKSVKRERHRHSRQQYFISTSQPPFSGIITVVSACRDWHDVTAKRCGAKVETQNLASHKDRMLIK</sequence>
<protein>
    <submittedName>
        <fullName evidence="2">Uncharacterized protein</fullName>
    </submittedName>
</protein>
<evidence type="ECO:0000313" key="1">
    <source>
        <dbReference type="EMBL" id="MDN0021445.1"/>
    </source>
</evidence>
<evidence type="ECO:0000313" key="2">
    <source>
        <dbReference type="EMBL" id="MDN0023942.1"/>
    </source>
</evidence>
<comment type="caution">
    <text evidence="2">The sequence shown here is derived from an EMBL/GenBank/DDBJ whole genome shotgun (WGS) entry which is preliminary data.</text>
</comment>
<name>A0AAW7JEC8_9BACT</name>
<proteinExistence type="predicted"/>
<organism evidence="2 4">
    <name type="scientific">Leyella lascolaii</name>
    <dbReference type="NCBI Taxonomy" id="1776379"/>
    <lineage>
        <taxon>Bacteria</taxon>
        <taxon>Pseudomonadati</taxon>
        <taxon>Bacteroidota</taxon>
        <taxon>Bacteroidia</taxon>
        <taxon>Bacteroidales</taxon>
        <taxon>Prevotellaceae</taxon>
        <taxon>Leyella</taxon>
    </lineage>
</organism>
<reference evidence="2" key="1">
    <citation type="submission" date="2023-06" db="EMBL/GenBank/DDBJ databases">
        <authorList>
            <person name="Zeman M."/>
            <person name="Kubasova T."/>
            <person name="Jahodarova E."/>
            <person name="Nykrynova M."/>
            <person name="Rychlik I."/>
        </authorList>
    </citation>
    <scope>NUCLEOTIDE SEQUENCE</scope>
    <source>
        <strain evidence="2">ET15</strain>
        <strain evidence="1">ET37</strain>
    </source>
</reference>
<keyword evidence="3" id="KW-1185">Reference proteome</keyword>
<evidence type="ECO:0000313" key="4">
    <source>
        <dbReference type="Proteomes" id="UP001168478"/>
    </source>
</evidence>
<dbReference type="Proteomes" id="UP001168478">
    <property type="component" value="Unassembled WGS sequence"/>
</dbReference>
<dbReference type="EMBL" id="JAUEIE010000001">
    <property type="protein sequence ID" value="MDN0021445.1"/>
    <property type="molecule type" value="Genomic_DNA"/>
</dbReference>
<dbReference type="Proteomes" id="UP001167831">
    <property type="component" value="Unassembled WGS sequence"/>
</dbReference>